<reference evidence="2 3" key="1">
    <citation type="submission" date="2015-01" db="EMBL/GenBank/DDBJ databases">
        <title>The Genome Sequence of Exophiala sideris CBS121828.</title>
        <authorList>
            <consortium name="The Broad Institute Genomics Platform"/>
            <person name="Cuomo C."/>
            <person name="de Hoog S."/>
            <person name="Gorbushina A."/>
            <person name="Stielow B."/>
            <person name="Teixiera M."/>
            <person name="Abouelleil A."/>
            <person name="Chapman S.B."/>
            <person name="Priest M."/>
            <person name="Young S.K."/>
            <person name="Wortman J."/>
            <person name="Nusbaum C."/>
            <person name="Birren B."/>
        </authorList>
    </citation>
    <scope>NUCLEOTIDE SEQUENCE [LARGE SCALE GENOMIC DNA]</scope>
    <source>
        <strain evidence="2 3">CBS 121828</strain>
    </source>
</reference>
<organism evidence="2 3">
    <name type="scientific">Exophiala sideris</name>
    <dbReference type="NCBI Taxonomy" id="1016849"/>
    <lineage>
        <taxon>Eukaryota</taxon>
        <taxon>Fungi</taxon>
        <taxon>Dikarya</taxon>
        <taxon>Ascomycota</taxon>
        <taxon>Pezizomycotina</taxon>
        <taxon>Eurotiomycetes</taxon>
        <taxon>Chaetothyriomycetidae</taxon>
        <taxon>Chaetothyriales</taxon>
        <taxon>Herpotrichiellaceae</taxon>
        <taxon>Exophiala</taxon>
    </lineage>
</organism>
<evidence type="ECO:0000313" key="2">
    <source>
        <dbReference type="EMBL" id="KIV77704.1"/>
    </source>
</evidence>
<accession>A0A0D1YA61</accession>
<feature type="compositionally biased region" description="Basic and acidic residues" evidence="1">
    <location>
        <begin position="30"/>
        <end position="44"/>
    </location>
</feature>
<dbReference type="AlphaFoldDB" id="A0A0D1YA61"/>
<dbReference type="EMBL" id="KN846954">
    <property type="protein sequence ID" value="KIV77704.1"/>
    <property type="molecule type" value="Genomic_DNA"/>
</dbReference>
<name>A0A0D1YA61_9EURO</name>
<protein>
    <submittedName>
        <fullName evidence="2">Uncharacterized protein</fullName>
    </submittedName>
</protein>
<evidence type="ECO:0000313" key="3">
    <source>
        <dbReference type="Proteomes" id="UP000053599"/>
    </source>
</evidence>
<proteinExistence type="predicted"/>
<gene>
    <name evidence="2" type="ORF">PV11_09487</name>
</gene>
<sequence length="112" mass="12934">MMYEVRFQREPYALYRAMLPDLPQRKSKGRDKSDTRRKLKHAAEEDAFGDTSDPNYLRPRSYGFASVLGQAPRAQTMWQIKMGGQEKNAIIKTCECTIVDRPAEEHRTPVAE</sequence>
<dbReference type="HOGENOM" id="CLU_2145889_0_0_1"/>
<feature type="region of interest" description="Disordered" evidence="1">
    <location>
        <begin position="19"/>
        <end position="54"/>
    </location>
</feature>
<dbReference type="Proteomes" id="UP000053599">
    <property type="component" value="Unassembled WGS sequence"/>
</dbReference>
<evidence type="ECO:0000256" key="1">
    <source>
        <dbReference type="SAM" id="MobiDB-lite"/>
    </source>
</evidence>